<evidence type="ECO:0000313" key="2">
    <source>
        <dbReference type="EMBL" id="KAL1793116.1"/>
    </source>
</evidence>
<protein>
    <recommendedName>
        <fullName evidence="4">RRM domain-containing protein</fullName>
    </recommendedName>
</protein>
<feature type="region of interest" description="Disordered" evidence="1">
    <location>
        <begin position="208"/>
        <end position="232"/>
    </location>
</feature>
<dbReference type="CDD" id="cd00590">
    <property type="entry name" value="RRM_SF"/>
    <property type="match status" value="1"/>
</dbReference>
<dbReference type="GeneID" id="96088420"/>
<feature type="region of interest" description="Disordered" evidence="1">
    <location>
        <begin position="135"/>
        <end position="163"/>
    </location>
</feature>
<sequence length="441" mass="49110">MIRRDRTATISANSLLSRQFESITDVLLKASQRRNQDLHQRLLIPVPIPPTLGSARKPPVATEPEPSHFSALGDDRIDLERVEQGNKNIVGIQLKMAGSNEESSDVLGTQMHLRGGGVPDYANDPKMMLAELELSSQDHSDRDGGEELDDSYGQEKTRADMKSVSPLTQYTAVEQDNDPTAIPANPDTEEADELSVLTKRLGIDSDESKTFGGIESTADDLDGQVSSEGRTQNEDIDIEALYDKLAIMFPPSCDTASGDIPYKAMDTPIINTILDPREHAAEKDEPEDSPPAAALRLEPGDAESNDIQDGCTQLQSDGIDEQEAKKEKEEMLKRENEKLEATIEYVLEEEKRYRAIEENKRLRTRLIVSNLAADVDDHAIRMFFAKYTRDIRNVTILSVRDPVKRTRTAYVDMYSREVAVRASYEFGGIFGLIVKIKLAVE</sequence>
<dbReference type="Gene3D" id="3.30.70.330">
    <property type="match status" value="1"/>
</dbReference>
<dbReference type="EMBL" id="JBHGVX010000008">
    <property type="protein sequence ID" value="KAL1793116.1"/>
    <property type="molecule type" value="Genomic_DNA"/>
</dbReference>
<dbReference type="Proteomes" id="UP001578633">
    <property type="component" value="Chromosome 8"/>
</dbReference>
<keyword evidence="3" id="KW-1185">Reference proteome</keyword>
<comment type="caution">
    <text evidence="2">The sequence shown here is derived from an EMBL/GenBank/DDBJ whole genome shotgun (WGS) entry which is preliminary data.</text>
</comment>
<dbReference type="InterPro" id="IPR035979">
    <property type="entry name" value="RBD_domain_sf"/>
</dbReference>
<gene>
    <name evidence="2" type="ORF">ACET3X_008098</name>
</gene>
<evidence type="ECO:0000313" key="3">
    <source>
        <dbReference type="Proteomes" id="UP001578633"/>
    </source>
</evidence>
<dbReference type="InterPro" id="IPR012677">
    <property type="entry name" value="Nucleotide-bd_a/b_plait_sf"/>
</dbReference>
<organism evidence="2 3">
    <name type="scientific">Alternaria dauci</name>
    <dbReference type="NCBI Taxonomy" id="48095"/>
    <lineage>
        <taxon>Eukaryota</taxon>
        <taxon>Fungi</taxon>
        <taxon>Dikarya</taxon>
        <taxon>Ascomycota</taxon>
        <taxon>Pezizomycotina</taxon>
        <taxon>Dothideomycetes</taxon>
        <taxon>Pleosporomycetidae</taxon>
        <taxon>Pleosporales</taxon>
        <taxon>Pleosporineae</taxon>
        <taxon>Pleosporaceae</taxon>
        <taxon>Alternaria</taxon>
        <taxon>Alternaria sect. Porri</taxon>
    </lineage>
</organism>
<dbReference type="RefSeq" id="XP_069303700.1">
    <property type="nucleotide sequence ID" value="XM_069454234.1"/>
</dbReference>
<feature type="compositionally biased region" description="Basic and acidic residues" evidence="1">
    <location>
        <begin position="136"/>
        <end position="145"/>
    </location>
</feature>
<evidence type="ECO:0000256" key="1">
    <source>
        <dbReference type="SAM" id="MobiDB-lite"/>
    </source>
</evidence>
<dbReference type="SUPFAM" id="SSF54928">
    <property type="entry name" value="RNA-binding domain, RBD"/>
    <property type="match status" value="1"/>
</dbReference>
<evidence type="ECO:0008006" key="4">
    <source>
        <dbReference type="Google" id="ProtNLM"/>
    </source>
</evidence>
<feature type="region of interest" description="Disordered" evidence="1">
    <location>
        <begin position="279"/>
        <end position="328"/>
    </location>
</feature>
<reference evidence="2 3" key="1">
    <citation type="submission" date="2024-09" db="EMBL/GenBank/DDBJ databases">
        <title>T2T genomes of carrot and Alternaria dauci and their utility for understanding host-pathogen interaction during carrot leaf blight disease.</title>
        <authorList>
            <person name="Liu W."/>
            <person name="Xu S."/>
            <person name="Ou C."/>
            <person name="Liu X."/>
            <person name="Zhuang F."/>
            <person name="Deng X.W."/>
        </authorList>
    </citation>
    <scope>NUCLEOTIDE SEQUENCE [LARGE SCALE GENOMIC DNA]</scope>
    <source>
        <strain evidence="2 3">A2016</strain>
    </source>
</reference>
<name>A0ABR3UBX1_9PLEO</name>
<accession>A0ABR3UBX1</accession>
<proteinExistence type="predicted"/>
<feature type="region of interest" description="Disordered" evidence="1">
    <location>
        <begin position="49"/>
        <end position="70"/>
    </location>
</feature>
<feature type="compositionally biased region" description="Polar residues" evidence="1">
    <location>
        <begin position="307"/>
        <end position="316"/>
    </location>
</feature>